<organism evidence="2 3">
    <name type="scientific">Archangium gephyra</name>
    <dbReference type="NCBI Taxonomy" id="48"/>
    <lineage>
        <taxon>Bacteria</taxon>
        <taxon>Pseudomonadati</taxon>
        <taxon>Myxococcota</taxon>
        <taxon>Myxococcia</taxon>
        <taxon>Myxococcales</taxon>
        <taxon>Cystobacterineae</taxon>
        <taxon>Archangiaceae</taxon>
        <taxon>Archangium</taxon>
    </lineage>
</organism>
<feature type="region of interest" description="Disordered" evidence="1">
    <location>
        <begin position="1"/>
        <end position="95"/>
    </location>
</feature>
<feature type="compositionally biased region" description="Basic and acidic residues" evidence="1">
    <location>
        <begin position="61"/>
        <end position="72"/>
    </location>
</feature>
<accession>A0AAC8Q2D5</accession>
<evidence type="ECO:0000313" key="2">
    <source>
        <dbReference type="EMBL" id="AKI99764.1"/>
    </source>
</evidence>
<name>A0AAC8Q2D5_9BACT</name>
<gene>
    <name evidence="2" type="ORF">AA314_01391</name>
</gene>
<dbReference type="AlphaFoldDB" id="A0AAC8Q2D5"/>
<dbReference type="KEGG" id="age:AA314_01391"/>
<proteinExistence type="predicted"/>
<protein>
    <submittedName>
        <fullName evidence="2">Uncharacterized protein</fullName>
    </submittedName>
</protein>
<evidence type="ECO:0000313" key="3">
    <source>
        <dbReference type="Proteomes" id="UP000035579"/>
    </source>
</evidence>
<evidence type="ECO:0000256" key="1">
    <source>
        <dbReference type="SAM" id="MobiDB-lite"/>
    </source>
</evidence>
<dbReference type="Proteomes" id="UP000035579">
    <property type="component" value="Chromosome"/>
</dbReference>
<reference evidence="2 3" key="1">
    <citation type="submission" date="2015-05" db="EMBL/GenBank/DDBJ databases">
        <title>Genome assembly of Archangium gephyra DSM 2261.</title>
        <authorList>
            <person name="Sharma G."/>
            <person name="Subramanian S."/>
        </authorList>
    </citation>
    <scope>NUCLEOTIDE SEQUENCE [LARGE SCALE GENOMIC DNA]</scope>
    <source>
        <strain evidence="2 3">DSM 2261</strain>
    </source>
</reference>
<dbReference type="EMBL" id="CP011509">
    <property type="protein sequence ID" value="AKI99764.1"/>
    <property type="molecule type" value="Genomic_DNA"/>
</dbReference>
<feature type="compositionally biased region" description="Low complexity" evidence="1">
    <location>
        <begin position="83"/>
        <end position="95"/>
    </location>
</feature>
<sequence length="95" mass="9562">MEGASPFLGAPCPLGPQRKTAASPRREGARTARPGVRPRMNCAGCPGGTGGAVGTRLSMSHAHERRPSHDGGDNACNRGRSHPAAGSPPRAAGGL</sequence>